<name>A0A1I1UI84_9ACTN</name>
<dbReference type="EMBL" id="FOMZ01000002">
    <property type="protein sequence ID" value="SFD70295.1"/>
    <property type="molecule type" value="Genomic_DNA"/>
</dbReference>
<proteinExistence type="predicted"/>
<organism evidence="1 2">
    <name type="scientific">Actinopolyspora alba</name>
    <dbReference type="NCBI Taxonomy" id="673379"/>
    <lineage>
        <taxon>Bacteria</taxon>
        <taxon>Bacillati</taxon>
        <taxon>Actinomycetota</taxon>
        <taxon>Actinomycetes</taxon>
        <taxon>Actinopolysporales</taxon>
        <taxon>Actinopolysporaceae</taxon>
        <taxon>Actinopolyspora</taxon>
        <taxon>Actinopolyspora alba group</taxon>
    </lineage>
</organism>
<reference evidence="2" key="1">
    <citation type="submission" date="2016-10" db="EMBL/GenBank/DDBJ databases">
        <authorList>
            <person name="Varghese N."/>
            <person name="Submissions S."/>
        </authorList>
    </citation>
    <scope>NUCLEOTIDE SEQUENCE [LARGE SCALE GENOMIC DNA]</scope>
    <source>
        <strain evidence="2">DSM 45004</strain>
    </source>
</reference>
<accession>A0A1I1UI84</accession>
<keyword evidence="2" id="KW-1185">Reference proteome</keyword>
<evidence type="ECO:0000313" key="2">
    <source>
        <dbReference type="Proteomes" id="UP000198716"/>
    </source>
</evidence>
<evidence type="ECO:0000313" key="1">
    <source>
        <dbReference type="EMBL" id="SFD70295.1"/>
    </source>
</evidence>
<dbReference type="AlphaFoldDB" id="A0A1I1UI84"/>
<dbReference type="Proteomes" id="UP000198716">
    <property type="component" value="Unassembled WGS sequence"/>
</dbReference>
<protein>
    <submittedName>
        <fullName evidence="1">Uncharacterized protein</fullName>
    </submittedName>
</protein>
<gene>
    <name evidence="1" type="ORF">SAMN04487819_102201</name>
</gene>
<sequence length="54" mass="6161">MNGEDERDNSRDRWVLTKGGDVDAVIETNSCQLYLYINSRTPLQRTENTESAPT</sequence>